<proteinExistence type="predicted"/>
<dbReference type="PANTHER" id="PTHR33116:SF86">
    <property type="entry name" value="REVERSE TRANSCRIPTASE DOMAIN-CONTAINING PROTEIN"/>
    <property type="match status" value="1"/>
</dbReference>
<dbReference type="Gramene" id="evm.model.02.882">
    <property type="protein sequence ID" value="cds.evm.model.02.882"/>
    <property type="gene ID" value="evm.TU.02.882"/>
</dbReference>
<evidence type="ECO:0008006" key="5">
    <source>
        <dbReference type="Google" id="ProtNLM"/>
    </source>
</evidence>
<keyword evidence="4" id="KW-1185">Reference proteome</keyword>
<dbReference type="EnsemblPlants" id="evm.model.02.882">
    <property type="protein sequence ID" value="cds.evm.model.02.882"/>
    <property type="gene ID" value="evm.TU.02.882"/>
</dbReference>
<reference evidence="3" key="2">
    <citation type="submission" date="2021-03" db="UniProtKB">
        <authorList>
            <consortium name="EnsemblPlants"/>
        </authorList>
    </citation>
    <scope>IDENTIFICATION</scope>
</reference>
<feature type="domain" description="DUF4283" evidence="2">
    <location>
        <begin position="122"/>
        <end position="187"/>
    </location>
</feature>
<protein>
    <recommendedName>
        <fullName evidence="5">Reverse transcriptase domain-containing protein</fullName>
    </recommendedName>
</protein>
<dbReference type="Pfam" id="PF00078">
    <property type="entry name" value="RVT_1"/>
    <property type="match status" value="1"/>
</dbReference>
<dbReference type="InterPro" id="IPR000477">
    <property type="entry name" value="RT_dom"/>
</dbReference>
<accession>A0A803P323</accession>
<sequence length="983" mass="110708">MGTEGQSLSCVRRDHGVHSPERYYLYDSARVVIPIHSISSFFHRNRGPLIDWDLGFSYYWVACSSLPSVSCLCDSLKVWVVSAMSTPEMNLNTMEEVMSLVENVTMDDFSVDLTPDDAVAQDTIKKTLVGKFFIKRKIGNGKLRSILSEMWNISPGWRLQEISPKIFIFRFSRESDALKVVGNGPWAPCGGFLLVTLMPDDGKWKSADLNHVNIWSYYELRCGKSWIFTVAEEAGVSCPQGSMKTRLGSYGAWGKLKAVEALRGLVRREDPDVLFLMEARDASLDQSKMRGAWFNNTLGCVDWICYFVYAPQGPIGSILSKFGEVFRSSGVPLTHEISDLINPGVSDDMNEELTRLPSEEEIRLVVWSMGPLKSPSPDGMPGCFYRHHWNTVKAEVVGTVQDFFRTGDFDRSLNHTFLVLIPKRPNAAKFDDFRPISLCNFAYKGRWIEKMESWLMKCWILLRRKREIGLCWWLDMSKVWPGWNGVLDKVLEAFGFDSKFRSLVSKCISSVSFSILLNGGPLKRLLPSRGLRQGDPLSPFLFILGSEVLSRLLLQAEFNGRLTGFKVCPQSPSISHLMFADDTFLFCKASLEEIDVLKTCLQRYCMWSGQMINYSKSAVVFSSNANDSLRSSIVDALGVRRMEASEVFLGNPLFFTKSKTRDFNFVVDKVKNRLEGWRCKLLSQAGRTTLLNSVITNIPIYTMSSFLLPNSICGTLDKLARKFWWVGNSKKDRFLALTHWDGLCRPKACGGLGGNFWNATLPSNASWGARGILPRESSSAKKVVGWWSIGHCVDLWTTSGPVVGLGFILGCLQSKLEFLESLRTFVTLTATSDDTLIWKDSPNGLFYVKVAHASLTKNRSGNVDVLFKQVWNSSFLERVKLFLWKVGKDILPCVDLLVQGQHDLSSVLSLDKQGEVIEAFSVKTWVKSPLERKLDGYRHAISVSRAWLDEYTHFLGARFAMGFAVKSLIWKSPGVVSSSFQLS</sequence>
<dbReference type="CDD" id="cd01650">
    <property type="entry name" value="RT_nLTR_like"/>
    <property type="match status" value="1"/>
</dbReference>
<evidence type="ECO:0000313" key="3">
    <source>
        <dbReference type="EnsemblPlants" id="cds.evm.model.02.882"/>
    </source>
</evidence>
<organism evidence="3 4">
    <name type="scientific">Cannabis sativa</name>
    <name type="common">Hemp</name>
    <name type="synonym">Marijuana</name>
    <dbReference type="NCBI Taxonomy" id="3483"/>
    <lineage>
        <taxon>Eukaryota</taxon>
        <taxon>Viridiplantae</taxon>
        <taxon>Streptophyta</taxon>
        <taxon>Embryophyta</taxon>
        <taxon>Tracheophyta</taxon>
        <taxon>Spermatophyta</taxon>
        <taxon>Magnoliopsida</taxon>
        <taxon>eudicotyledons</taxon>
        <taxon>Gunneridae</taxon>
        <taxon>Pentapetalae</taxon>
        <taxon>rosids</taxon>
        <taxon>fabids</taxon>
        <taxon>Rosales</taxon>
        <taxon>Cannabaceae</taxon>
        <taxon>Cannabis</taxon>
    </lineage>
</organism>
<dbReference type="Proteomes" id="UP000596661">
    <property type="component" value="Chromosome 2"/>
</dbReference>
<evidence type="ECO:0000259" key="2">
    <source>
        <dbReference type="Pfam" id="PF14111"/>
    </source>
</evidence>
<dbReference type="AlphaFoldDB" id="A0A803P323"/>
<dbReference type="EMBL" id="UZAU01000140">
    <property type="status" value="NOT_ANNOTATED_CDS"/>
    <property type="molecule type" value="Genomic_DNA"/>
</dbReference>
<reference evidence="3" key="1">
    <citation type="submission" date="2018-11" db="EMBL/GenBank/DDBJ databases">
        <authorList>
            <person name="Grassa J C."/>
        </authorList>
    </citation>
    <scope>NUCLEOTIDE SEQUENCE [LARGE SCALE GENOMIC DNA]</scope>
</reference>
<dbReference type="PANTHER" id="PTHR33116">
    <property type="entry name" value="REVERSE TRANSCRIPTASE ZINC-BINDING DOMAIN-CONTAINING PROTEIN-RELATED-RELATED"/>
    <property type="match status" value="1"/>
</dbReference>
<dbReference type="Pfam" id="PF14111">
    <property type="entry name" value="DUF4283"/>
    <property type="match status" value="1"/>
</dbReference>
<dbReference type="InterPro" id="IPR025558">
    <property type="entry name" value="DUF4283"/>
</dbReference>
<evidence type="ECO:0000313" key="4">
    <source>
        <dbReference type="Proteomes" id="UP000596661"/>
    </source>
</evidence>
<evidence type="ECO:0000259" key="1">
    <source>
        <dbReference type="Pfam" id="PF00078"/>
    </source>
</evidence>
<feature type="domain" description="Reverse transcriptase" evidence="1">
    <location>
        <begin position="487"/>
        <end position="639"/>
    </location>
</feature>
<name>A0A803P323_CANSA</name>